<feature type="binding site" evidence="8">
    <location>
        <position position="18"/>
    </location>
    <ligand>
        <name>Fe cation</name>
        <dbReference type="ChEBI" id="CHEBI:24875"/>
        <label>1</label>
    </ligand>
</feature>
<dbReference type="OrthoDB" id="9800505at2"/>
<feature type="binding site" evidence="8">
    <location>
        <position position="130"/>
    </location>
    <ligand>
        <name>Fe cation</name>
        <dbReference type="ChEBI" id="CHEBI:24875"/>
        <label>2</label>
    </ligand>
</feature>
<feature type="binding site" evidence="8">
    <location>
        <position position="127"/>
    </location>
    <ligand>
        <name>Fe cation</name>
        <dbReference type="ChEBI" id="CHEBI:24875"/>
        <label>1</label>
    </ligand>
</feature>
<dbReference type="InterPro" id="IPR009078">
    <property type="entry name" value="Ferritin-like_SF"/>
</dbReference>
<organism evidence="10 11">
    <name type="scientific">Sulfurirhabdus autotrophica</name>
    <dbReference type="NCBI Taxonomy" id="1706046"/>
    <lineage>
        <taxon>Bacteria</taxon>
        <taxon>Pseudomonadati</taxon>
        <taxon>Pseudomonadota</taxon>
        <taxon>Betaproteobacteria</taxon>
        <taxon>Nitrosomonadales</taxon>
        <taxon>Sulfuricellaceae</taxon>
        <taxon>Sulfurirhabdus</taxon>
    </lineage>
</organism>
<dbReference type="PANTHER" id="PTHR30295:SF0">
    <property type="entry name" value="BACTERIOFERRITIN"/>
    <property type="match status" value="1"/>
</dbReference>
<dbReference type="GO" id="GO:0006826">
    <property type="term" value="P:iron ion transport"/>
    <property type="evidence" value="ECO:0007669"/>
    <property type="project" value="InterPro"/>
</dbReference>
<comment type="similarity">
    <text evidence="2 7">Belongs to the bacterioferritin family.</text>
</comment>
<dbReference type="Gene3D" id="1.20.1260.10">
    <property type="match status" value="1"/>
</dbReference>
<dbReference type="GO" id="GO:0008199">
    <property type="term" value="F:ferric iron binding"/>
    <property type="evidence" value="ECO:0007669"/>
    <property type="project" value="InterPro"/>
</dbReference>
<evidence type="ECO:0000313" key="10">
    <source>
        <dbReference type="EMBL" id="TCV89594.1"/>
    </source>
</evidence>
<evidence type="ECO:0000256" key="8">
    <source>
        <dbReference type="PIRSR" id="PIRSR002560-1"/>
    </source>
</evidence>
<evidence type="ECO:0000256" key="7">
    <source>
        <dbReference type="PIRNR" id="PIRNR002560"/>
    </source>
</evidence>
<dbReference type="EMBL" id="SMCO01000002">
    <property type="protein sequence ID" value="TCV89594.1"/>
    <property type="molecule type" value="Genomic_DNA"/>
</dbReference>
<dbReference type="Proteomes" id="UP000295367">
    <property type="component" value="Unassembled WGS sequence"/>
</dbReference>
<dbReference type="PRINTS" id="PR00601">
    <property type="entry name" value="BACFERRITIN"/>
</dbReference>
<keyword evidence="4" id="KW-0349">Heme</keyword>
<feature type="binding site" evidence="8">
    <location>
        <position position="51"/>
    </location>
    <ligand>
        <name>Fe cation</name>
        <dbReference type="ChEBI" id="CHEBI:24875"/>
        <label>1</label>
    </ligand>
</feature>
<evidence type="ECO:0000256" key="2">
    <source>
        <dbReference type="ARBA" id="ARBA00008093"/>
    </source>
</evidence>
<gene>
    <name evidence="10" type="ORF">EDC63_102112</name>
</gene>
<dbReference type="InterPro" id="IPR002024">
    <property type="entry name" value="Bacterioferritin"/>
</dbReference>
<evidence type="ECO:0000256" key="5">
    <source>
        <dbReference type="ARBA" id="ARBA00022723"/>
    </source>
</evidence>
<dbReference type="Pfam" id="PF00210">
    <property type="entry name" value="Ferritin"/>
    <property type="match status" value="1"/>
</dbReference>
<feature type="binding site" evidence="8">
    <location>
        <position position="127"/>
    </location>
    <ligand>
        <name>Fe cation</name>
        <dbReference type="ChEBI" id="CHEBI:24875"/>
        <label>2</label>
    </ligand>
</feature>
<feature type="domain" description="Ferritin-like diiron" evidence="9">
    <location>
        <begin position="1"/>
        <end position="145"/>
    </location>
</feature>
<feature type="binding site" evidence="8">
    <location>
        <position position="51"/>
    </location>
    <ligand>
        <name>Fe cation</name>
        <dbReference type="ChEBI" id="CHEBI:24875"/>
        <label>2</label>
    </ligand>
</feature>
<proteinExistence type="inferred from homology"/>
<dbReference type="PIRSF" id="PIRSF002560">
    <property type="entry name" value="Bacterioferritin"/>
    <property type="match status" value="1"/>
</dbReference>
<feature type="binding site" evidence="8">
    <location>
        <position position="54"/>
    </location>
    <ligand>
        <name>Fe cation</name>
        <dbReference type="ChEBI" id="CHEBI:24875"/>
        <label>1</label>
    </ligand>
</feature>
<feature type="binding site" evidence="8">
    <location>
        <position position="94"/>
    </location>
    <ligand>
        <name>Fe cation</name>
        <dbReference type="ChEBI" id="CHEBI:24875"/>
        <label>2</label>
    </ligand>
</feature>
<feature type="binding site" evidence="8">
    <location>
        <position position="50"/>
    </location>
    <ligand>
        <name>Fe cation</name>
        <dbReference type="ChEBI" id="CHEBI:24875"/>
        <label>3</label>
    </ligand>
</feature>
<dbReference type="SUPFAM" id="SSF47240">
    <property type="entry name" value="Ferritin-like"/>
    <property type="match status" value="1"/>
</dbReference>
<keyword evidence="3 7" id="KW-0409">Iron storage</keyword>
<comment type="cofactor">
    <cofactor evidence="1">
        <name>heme b</name>
        <dbReference type="ChEBI" id="CHEBI:60344"/>
    </cofactor>
</comment>
<evidence type="ECO:0000256" key="4">
    <source>
        <dbReference type="ARBA" id="ARBA00022617"/>
    </source>
</evidence>
<keyword evidence="11" id="KW-1185">Reference proteome</keyword>
<dbReference type="PANTHER" id="PTHR30295">
    <property type="entry name" value="BACTERIOFERRITIN"/>
    <property type="match status" value="1"/>
</dbReference>
<dbReference type="GO" id="GO:0006879">
    <property type="term" value="P:intracellular iron ion homeostasis"/>
    <property type="evidence" value="ECO:0007669"/>
    <property type="project" value="UniProtKB-KW"/>
</dbReference>
<evidence type="ECO:0000256" key="6">
    <source>
        <dbReference type="ARBA" id="ARBA00023004"/>
    </source>
</evidence>
<dbReference type="InterPro" id="IPR009040">
    <property type="entry name" value="Ferritin-like_diiron"/>
</dbReference>
<keyword evidence="5 7" id="KW-0479">Metal-binding</keyword>
<dbReference type="GO" id="GO:0004322">
    <property type="term" value="F:ferroxidase activity"/>
    <property type="evidence" value="ECO:0007669"/>
    <property type="project" value="TreeGrafter"/>
</dbReference>
<dbReference type="InterPro" id="IPR008331">
    <property type="entry name" value="Ferritin_DPS_dom"/>
</dbReference>
<dbReference type="AlphaFoldDB" id="A0A4R3YFA8"/>
<evidence type="ECO:0000259" key="9">
    <source>
        <dbReference type="PROSITE" id="PS50905"/>
    </source>
</evidence>
<reference evidence="10 11" key="1">
    <citation type="submission" date="2019-03" db="EMBL/GenBank/DDBJ databases">
        <title>Genomic Encyclopedia of Type Strains, Phase IV (KMG-IV): sequencing the most valuable type-strain genomes for metagenomic binning, comparative biology and taxonomic classification.</title>
        <authorList>
            <person name="Goeker M."/>
        </authorList>
    </citation>
    <scope>NUCLEOTIDE SEQUENCE [LARGE SCALE GENOMIC DNA]</scope>
    <source>
        <strain evidence="10 11">DSM 100309</strain>
    </source>
</reference>
<evidence type="ECO:0000256" key="1">
    <source>
        <dbReference type="ARBA" id="ARBA00001970"/>
    </source>
</evidence>
<keyword evidence="6 7" id="KW-0408">Iron</keyword>
<dbReference type="GO" id="GO:0020037">
    <property type="term" value="F:heme binding"/>
    <property type="evidence" value="ECO:0007669"/>
    <property type="project" value="TreeGrafter"/>
</dbReference>
<dbReference type="GO" id="GO:0005829">
    <property type="term" value="C:cytosol"/>
    <property type="evidence" value="ECO:0007669"/>
    <property type="project" value="TreeGrafter"/>
</dbReference>
<evidence type="ECO:0000256" key="3">
    <source>
        <dbReference type="ARBA" id="ARBA00022434"/>
    </source>
</evidence>
<name>A0A4R3YFA8_9PROT</name>
<dbReference type="PROSITE" id="PS50905">
    <property type="entry name" value="FERRITIN_LIKE"/>
    <property type="match status" value="1"/>
</dbReference>
<sequence length="147" mass="16745">MYSDPRLSGYLTRALSHELAAVQQFLMQSKLVGLWGMADMSARMREDVNEELVHAERLMERMLVLGIPSNATQLPPVRTGRSVEEMLQINRVLEIEAIRLYEEASHYCARIRDSETQSLFAEILQDELGHLSELDRGLMEIQKGAIS</sequence>
<dbReference type="InterPro" id="IPR012347">
    <property type="entry name" value="Ferritin-like"/>
</dbReference>
<evidence type="ECO:0000313" key="11">
    <source>
        <dbReference type="Proteomes" id="UP000295367"/>
    </source>
</evidence>
<comment type="caution">
    <text evidence="10">The sequence shown here is derived from an EMBL/GenBank/DDBJ whole genome shotgun (WGS) entry which is preliminary data.</text>
</comment>
<protein>
    <recommendedName>
        <fullName evidence="7">Bacterioferritin</fullName>
    </recommendedName>
</protein>
<accession>A0A4R3YFA8</accession>